<comment type="caution">
    <text evidence="1">The sequence shown here is derived from an EMBL/GenBank/DDBJ whole genome shotgun (WGS) entry which is preliminary data.</text>
</comment>
<sequence length="78" mass="9211">MPTVLNVFGYRFFFYSNDHDPPHIHVEKGNATAKFLLRPIELVKSKGFGAKDLKEIRKFIELYQLTLEGSWNEYFDNK</sequence>
<dbReference type="Pfam" id="PF13711">
    <property type="entry name" value="DUF4160"/>
    <property type="match status" value="1"/>
</dbReference>
<proteinExistence type="predicted"/>
<gene>
    <name evidence="1" type="ORF">L0U89_05415</name>
</gene>
<protein>
    <submittedName>
        <fullName evidence="1">DUF4160 domain-containing protein</fullName>
    </submittedName>
</protein>
<organism evidence="1 2">
    <name type="scientific">Mariniradius sediminis</name>
    <dbReference type="NCBI Taxonomy" id="2909237"/>
    <lineage>
        <taxon>Bacteria</taxon>
        <taxon>Pseudomonadati</taxon>
        <taxon>Bacteroidota</taxon>
        <taxon>Cytophagia</taxon>
        <taxon>Cytophagales</taxon>
        <taxon>Cyclobacteriaceae</taxon>
        <taxon>Mariniradius</taxon>
    </lineage>
</organism>
<dbReference type="EMBL" id="JAKEVZ010000003">
    <property type="protein sequence ID" value="MCF1750502.1"/>
    <property type="molecule type" value="Genomic_DNA"/>
</dbReference>
<dbReference type="RefSeq" id="WP_234860597.1">
    <property type="nucleotide sequence ID" value="NZ_JAKEVZ010000003.1"/>
</dbReference>
<dbReference type="Proteomes" id="UP001201449">
    <property type="component" value="Unassembled WGS sequence"/>
</dbReference>
<evidence type="ECO:0000313" key="2">
    <source>
        <dbReference type="Proteomes" id="UP001201449"/>
    </source>
</evidence>
<name>A0ABS9BS39_9BACT</name>
<evidence type="ECO:0000313" key="1">
    <source>
        <dbReference type="EMBL" id="MCF1750502.1"/>
    </source>
</evidence>
<reference evidence="1 2" key="1">
    <citation type="submission" date="2022-01" db="EMBL/GenBank/DDBJ databases">
        <title>Mariniradius saccharolyticus sp. nov., isolated from sediment of a river.</title>
        <authorList>
            <person name="Liu H."/>
        </authorList>
    </citation>
    <scope>NUCLEOTIDE SEQUENCE [LARGE SCALE GENOMIC DNA]</scope>
    <source>
        <strain evidence="1 2">RY-2</strain>
    </source>
</reference>
<keyword evidence="2" id="KW-1185">Reference proteome</keyword>
<dbReference type="InterPro" id="IPR025427">
    <property type="entry name" value="DUF4160"/>
</dbReference>
<accession>A0ABS9BS39</accession>